<reference evidence="1" key="1">
    <citation type="submission" date="2020-10" db="EMBL/GenBank/DDBJ databases">
        <authorList>
            <person name="Gilroy R."/>
        </authorList>
    </citation>
    <scope>NUCLEOTIDE SEQUENCE</scope>
    <source>
        <strain evidence="1">1370</strain>
    </source>
</reference>
<accession>A0A9D1NQ11</accession>
<evidence type="ECO:0000313" key="2">
    <source>
        <dbReference type="Proteomes" id="UP000823960"/>
    </source>
</evidence>
<dbReference type="Gene3D" id="3.40.50.300">
    <property type="entry name" value="P-loop containing nucleotide triphosphate hydrolases"/>
    <property type="match status" value="1"/>
</dbReference>
<dbReference type="EMBL" id="DVOL01000021">
    <property type="protein sequence ID" value="HIV10387.1"/>
    <property type="molecule type" value="Genomic_DNA"/>
</dbReference>
<reference evidence="1" key="2">
    <citation type="journal article" date="2021" name="PeerJ">
        <title>Extensive microbial diversity within the chicken gut microbiome revealed by metagenomics and culture.</title>
        <authorList>
            <person name="Gilroy R."/>
            <person name="Ravi A."/>
            <person name="Getino M."/>
            <person name="Pursley I."/>
            <person name="Horton D.L."/>
            <person name="Alikhan N.F."/>
            <person name="Baker D."/>
            <person name="Gharbi K."/>
            <person name="Hall N."/>
            <person name="Watson M."/>
            <person name="Adriaenssens E.M."/>
            <person name="Foster-Nyarko E."/>
            <person name="Jarju S."/>
            <person name="Secka A."/>
            <person name="Antonio M."/>
            <person name="Oren A."/>
            <person name="Chaudhuri R.R."/>
            <person name="La Ragione R."/>
            <person name="Hildebrand F."/>
            <person name="Pallen M.J."/>
        </authorList>
    </citation>
    <scope>NUCLEOTIDE SEQUENCE</scope>
    <source>
        <strain evidence="1">1370</strain>
    </source>
</reference>
<organism evidence="1 2">
    <name type="scientific">Candidatus Faeciplasma avium</name>
    <dbReference type="NCBI Taxonomy" id="2840798"/>
    <lineage>
        <taxon>Bacteria</taxon>
        <taxon>Bacillati</taxon>
        <taxon>Bacillota</taxon>
        <taxon>Clostridia</taxon>
        <taxon>Eubacteriales</taxon>
        <taxon>Oscillospiraceae</taxon>
        <taxon>Oscillospiraceae incertae sedis</taxon>
        <taxon>Candidatus Faeciplasma</taxon>
    </lineage>
</organism>
<proteinExistence type="predicted"/>
<dbReference type="InterPro" id="IPR027417">
    <property type="entry name" value="P-loop_NTPase"/>
</dbReference>
<sequence length="226" mass="24747">MSKALEAPKRITIFAGHYGSGKTNIAVNYAERLALLGKRTVIADLDIVNPYFRTKDSLERLQGLGIRVISPEFANSNVDLPALPSSLYGVVESRDSWAVLDVGGDDRGAYALGRFTPYILEENNYEMVYVVNFSRPLTADPEGAVEIMREIESACGMAFTAIANNTNLGRETDVATLRRGMELASQLSRLTGLGIIFTSAEKGLADSVPGEELFGLELQKRYFDIN</sequence>
<dbReference type="SUPFAM" id="SSF52540">
    <property type="entry name" value="P-loop containing nucleoside triphosphate hydrolases"/>
    <property type="match status" value="1"/>
</dbReference>
<comment type="caution">
    <text evidence="1">The sequence shown here is derived from an EMBL/GenBank/DDBJ whole genome shotgun (WGS) entry which is preliminary data.</text>
</comment>
<dbReference type="Proteomes" id="UP000823960">
    <property type="component" value="Unassembled WGS sequence"/>
</dbReference>
<evidence type="ECO:0000313" key="1">
    <source>
        <dbReference type="EMBL" id="HIV10387.1"/>
    </source>
</evidence>
<dbReference type="AlphaFoldDB" id="A0A9D1NQ11"/>
<evidence type="ECO:0008006" key="3">
    <source>
        <dbReference type="Google" id="ProtNLM"/>
    </source>
</evidence>
<gene>
    <name evidence="1" type="ORF">IAD28_01665</name>
</gene>
<protein>
    <recommendedName>
        <fullName evidence="3">CobQ/CobB/MinD/ParA nucleotide binding domain-containing protein</fullName>
    </recommendedName>
</protein>
<name>A0A9D1NQ11_9FIRM</name>